<keyword evidence="2" id="KW-1185">Reference proteome</keyword>
<reference evidence="1" key="1">
    <citation type="submission" date="2021-02" db="EMBL/GenBank/DDBJ databases">
        <authorList>
            <consortium name="DOE Joint Genome Institute"/>
            <person name="Ahrendt S."/>
            <person name="Looney B.P."/>
            <person name="Miyauchi S."/>
            <person name="Morin E."/>
            <person name="Drula E."/>
            <person name="Courty P.E."/>
            <person name="Chicoki N."/>
            <person name="Fauchery L."/>
            <person name="Kohler A."/>
            <person name="Kuo A."/>
            <person name="Labutti K."/>
            <person name="Pangilinan J."/>
            <person name="Lipzen A."/>
            <person name="Riley R."/>
            <person name="Andreopoulos W."/>
            <person name="He G."/>
            <person name="Johnson J."/>
            <person name="Barry K.W."/>
            <person name="Grigoriev I.V."/>
            <person name="Nagy L."/>
            <person name="Hibbett D."/>
            <person name="Henrissat B."/>
            <person name="Matheny P.B."/>
            <person name="Labbe J."/>
            <person name="Martin F."/>
        </authorList>
    </citation>
    <scope>NUCLEOTIDE SEQUENCE</scope>
    <source>
        <strain evidence="1">EC-137</strain>
    </source>
</reference>
<evidence type="ECO:0000313" key="2">
    <source>
        <dbReference type="Proteomes" id="UP000814128"/>
    </source>
</evidence>
<dbReference type="EMBL" id="MU273914">
    <property type="protein sequence ID" value="KAI0027386.1"/>
    <property type="molecule type" value="Genomic_DNA"/>
</dbReference>
<feature type="non-terminal residue" evidence="1">
    <location>
        <position position="180"/>
    </location>
</feature>
<name>A0ACB8Q6I5_9AGAM</name>
<protein>
    <submittedName>
        <fullName evidence="1">Uncharacterized protein</fullName>
    </submittedName>
</protein>
<accession>A0ACB8Q6I5</accession>
<evidence type="ECO:0000313" key="1">
    <source>
        <dbReference type="EMBL" id="KAI0027386.1"/>
    </source>
</evidence>
<sequence>RNEGLPEDWAYHPPEYSAPAEYGVEFGEFDYDAVKEDEEAELWIVRAPTSLKPKHFHNLRLSVPSSRPGIVGSVERKNATYDVWACKRDGVLSGEHSSIPGEELSTLSVLLPRSKKGGRLYQTAKPVTGHFAVVASPTRSTVRDGDAPELSSSFPVACKNSPRFSYPEHLLKHRFMPCGS</sequence>
<proteinExistence type="predicted"/>
<organism evidence="1 2">
    <name type="scientific">Vararia minispora EC-137</name>
    <dbReference type="NCBI Taxonomy" id="1314806"/>
    <lineage>
        <taxon>Eukaryota</taxon>
        <taxon>Fungi</taxon>
        <taxon>Dikarya</taxon>
        <taxon>Basidiomycota</taxon>
        <taxon>Agaricomycotina</taxon>
        <taxon>Agaricomycetes</taxon>
        <taxon>Russulales</taxon>
        <taxon>Lachnocladiaceae</taxon>
        <taxon>Vararia</taxon>
    </lineage>
</organism>
<comment type="caution">
    <text evidence="1">The sequence shown here is derived from an EMBL/GenBank/DDBJ whole genome shotgun (WGS) entry which is preliminary data.</text>
</comment>
<gene>
    <name evidence="1" type="ORF">K488DRAFT_23713</name>
</gene>
<reference evidence="1" key="2">
    <citation type="journal article" date="2022" name="New Phytol.">
        <title>Evolutionary transition to the ectomycorrhizal habit in the genomes of a hyperdiverse lineage of mushroom-forming fungi.</title>
        <authorList>
            <person name="Looney B."/>
            <person name="Miyauchi S."/>
            <person name="Morin E."/>
            <person name="Drula E."/>
            <person name="Courty P.E."/>
            <person name="Kohler A."/>
            <person name="Kuo A."/>
            <person name="LaButti K."/>
            <person name="Pangilinan J."/>
            <person name="Lipzen A."/>
            <person name="Riley R."/>
            <person name="Andreopoulos W."/>
            <person name="He G."/>
            <person name="Johnson J."/>
            <person name="Nolan M."/>
            <person name="Tritt A."/>
            <person name="Barry K.W."/>
            <person name="Grigoriev I.V."/>
            <person name="Nagy L.G."/>
            <person name="Hibbett D."/>
            <person name="Henrissat B."/>
            <person name="Matheny P.B."/>
            <person name="Labbe J."/>
            <person name="Martin F.M."/>
        </authorList>
    </citation>
    <scope>NUCLEOTIDE SEQUENCE</scope>
    <source>
        <strain evidence="1">EC-137</strain>
    </source>
</reference>
<feature type="non-terminal residue" evidence="1">
    <location>
        <position position="1"/>
    </location>
</feature>
<dbReference type="Proteomes" id="UP000814128">
    <property type="component" value="Unassembled WGS sequence"/>
</dbReference>